<dbReference type="STRING" id="927083.DB32_005469"/>
<keyword evidence="1" id="KW-1133">Transmembrane helix</keyword>
<proteinExistence type="predicted"/>
<dbReference type="KEGG" id="samy:DB32_005469"/>
<feature type="transmembrane region" description="Helical" evidence="1">
    <location>
        <begin position="117"/>
        <end position="140"/>
    </location>
</feature>
<feature type="transmembrane region" description="Helical" evidence="1">
    <location>
        <begin position="66"/>
        <end position="85"/>
    </location>
</feature>
<name>A0A0F6YK07_9BACT</name>
<keyword evidence="1" id="KW-0812">Transmembrane</keyword>
<feature type="transmembrane region" description="Helical" evidence="1">
    <location>
        <begin position="24"/>
        <end position="46"/>
    </location>
</feature>
<dbReference type="EMBL" id="CP011125">
    <property type="protein sequence ID" value="AKF08320.1"/>
    <property type="molecule type" value="Genomic_DNA"/>
</dbReference>
<protein>
    <submittedName>
        <fullName evidence="2">Uncharacterized protein</fullName>
    </submittedName>
</protein>
<accession>A0A0F6YK07</accession>
<gene>
    <name evidence="2" type="ORF">DB32_005469</name>
</gene>
<evidence type="ECO:0000313" key="3">
    <source>
        <dbReference type="Proteomes" id="UP000034883"/>
    </source>
</evidence>
<dbReference type="RefSeq" id="WP_053235478.1">
    <property type="nucleotide sequence ID" value="NZ_CP011125.1"/>
</dbReference>
<evidence type="ECO:0000256" key="1">
    <source>
        <dbReference type="SAM" id="Phobius"/>
    </source>
</evidence>
<organism evidence="2 3">
    <name type="scientific">Sandaracinus amylolyticus</name>
    <dbReference type="NCBI Taxonomy" id="927083"/>
    <lineage>
        <taxon>Bacteria</taxon>
        <taxon>Pseudomonadati</taxon>
        <taxon>Myxococcota</taxon>
        <taxon>Polyangia</taxon>
        <taxon>Polyangiales</taxon>
        <taxon>Sandaracinaceae</taxon>
        <taxon>Sandaracinus</taxon>
    </lineage>
</organism>
<reference evidence="2 3" key="1">
    <citation type="submission" date="2015-03" db="EMBL/GenBank/DDBJ databases">
        <title>Genome assembly of Sandaracinus amylolyticus DSM 53668.</title>
        <authorList>
            <person name="Sharma G."/>
            <person name="Subramanian S."/>
        </authorList>
    </citation>
    <scope>NUCLEOTIDE SEQUENCE [LARGE SCALE GENOMIC DNA]</scope>
    <source>
        <strain evidence="2 3">DSM 53668</strain>
    </source>
</reference>
<keyword evidence="1" id="KW-0472">Membrane</keyword>
<evidence type="ECO:0000313" key="2">
    <source>
        <dbReference type="EMBL" id="AKF08320.1"/>
    </source>
</evidence>
<dbReference type="Proteomes" id="UP000034883">
    <property type="component" value="Chromosome"/>
</dbReference>
<keyword evidence="3" id="KW-1185">Reference proteome</keyword>
<dbReference type="AlphaFoldDB" id="A0A0F6YK07"/>
<sequence length="151" mass="15412">MSTERSTTTVPAGGEPKGTPIRSVLAIVGGWITLFVLGQLFLGVIASTMPGDIPSGEGTQPTERGLAIWLAGMLPNGIVAGVITARLAGWAPIAHAAVLGGIIGFFGMVSSDEARGLPAWFAIGRALMPVVSIVLGGVVARAIDVRRGKRA</sequence>
<feature type="transmembrane region" description="Helical" evidence="1">
    <location>
        <begin position="92"/>
        <end position="111"/>
    </location>
</feature>